<dbReference type="NCBIfam" id="TIGR02093">
    <property type="entry name" value="P_ylase"/>
    <property type="match status" value="1"/>
</dbReference>
<evidence type="ECO:0000256" key="2">
    <source>
        <dbReference type="ARBA" id="ARBA00006047"/>
    </source>
</evidence>
<dbReference type="InterPro" id="IPR035090">
    <property type="entry name" value="Pyridoxal_P_attach_site"/>
</dbReference>
<dbReference type="InParanoid" id="A0A674HNA5"/>
<dbReference type="GO" id="GO:0030170">
    <property type="term" value="F:pyridoxal phosphate binding"/>
    <property type="evidence" value="ECO:0007669"/>
    <property type="project" value="InterPro"/>
</dbReference>
<evidence type="ECO:0000256" key="8">
    <source>
        <dbReference type="ARBA" id="ARBA00022898"/>
    </source>
</evidence>
<dbReference type="Gene3D" id="3.40.50.2000">
    <property type="entry name" value="Glycogen Phosphorylase B"/>
    <property type="match status" value="3"/>
</dbReference>
<reference evidence="15" key="2">
    <citation type="submission" date="2025-08" db="UniProtKB">
        <authorList>
            <consortium name="Ensembl"/>
        </authorList>
    </citation>
    <scope>IDENTIFICATION</scope>
</reference>
<dbReference type="OMA" id="XANVEMA"/>
<dbReference type="FunFam" id="3.40.50.2000:FF:000005">
    <property type="entry name" value="Alpha-1,4 glucan phosphorylase"/>
    <property type="match status" value="1"/>
</dbReference>
<keyword evidence="7 13" id="KW-0808">Transferase</keyword>
<keyword evidence="8 13" id="KW-0663">Pyridoxal phosphate</keyword>
<sequence>MGGTRGDTSRPFPGFPCGPGGLHLPRTCCGEAGQGPAWGGRCVGKHRGATPPPPLHIPFLHIPLRPPHPLLHNPLCAPASSSHLLPTPLSISGSPPSPRSSVTLGVPLLHTQPRPPFWSPPFALLSVFPRVSPSFRPALSILGVPPLSPRPAPRVGGPWRGPSPSPARPVPGRCQRGAEAERGGGGWPVCPCVRVSPTRVSVCPRSPAAMSRPLSDQERRKQISIRGIVGVENVAELKRGFNRHLHFTLVKDRNVATPRDYYFALAHTVRDHLVGRWIRTQQYYYEKDPKRIYYLSLEFYMGRTLQNTMINLGLQNACDEAVYQLGLDMEELEEIEEDAGLGNGGLGRLAACFLDSMATLGLAAYGYGIRYEYGIFNQKIRDGWQVEEADDWLRHGNPWEKARPEYMLPVHFYGRVEHSASGAKWIDTQVVLALPYDTPVPGYMNNTVNTMRLWSARAPNDFNLRDCKWELGGWGELRGSHHGPTMPTSPLCCSPVNVGDYIQAVLDRNLAENISRVLYPNDNFFEGKELRLKQEYFVVAATLQDIIRRFKASKFGSTDSVRTVFDSFPDQVAIQLNDTHPAMAIPELMRIFVDIEKLPWDKAWDITKRTFAYTNHTVLPEALERWPVDLVEMLLPRHLQIIYEINQRHLDHIASLFPNDVDRLRRMSLIEEGDTKRINMAHLCIVGSHAVNGVAKIHSEIVRTQVFEDFAALEPEKFQNKTNGITPRRWLLLCNPGLAELIAEKIGEDYVRDLSQLTKLHKFVDDDLFIREVAKVKQENKVKFALYLEKEYEVKINPSSMFDVHVKRIHEYKRQLMNCLHIITMYNRIRRDPAKLFVPRTVIIGGKAAPGYHMAKMIIKLINAVAQVVNNDPVVGSKLKVIFLENYRVSLAEKVIPATDLSEQISTAGTEASGTGNMKFMLNGALTIGTMDGANVEMAEEAGEENLFIFGMRVEDVTELDRKGYNAQLYYDRLPELKQAVDQIKSGFFSPKDPNLFNDVVNMLFHHDRFKVFADYEAYVKCQEKVSELYLNSKAWTKMVIRNIAAAGKFSSDRTIKEYARDIWHVEPSDLKIPPPNEPREGGQDKTPNGTAA</sequence>
<dbReference type="InterPro" id="IPR011833">
    <property type="entry name" value="Glycg_phsphrylas"/>
</dbReference>
<keyword evidence="5" id="KW-0321">Glycogen metabolism</keyword>
<evidence type="ECO:0000256" key="4">
    <source>
        <dbReference type="ARBA" id="ARBA00022553"/>
    </source>
</evidence>
<evidence type="ECO:0000256" key="11">
    <source>
        <dbReference type="ARBA" id="ARBA00037413"/>
    </source>
</evidence>
<keyword evidence="6 13" id="KW-0328">Glycosyltransferase</keyword>
<dbReference type="GO" id="GO:0005980">
    <property type="term" value="P:glycogen catabolic process"/>
    <property type="evidence" value="ECO:0007669"/>
    <property type="project" value="TreeGrafter"/>
</dbReference>
<comment type="similarity">
    <text evidence="2 13">Belongs to the glycogen phosphorylase family.</text>
</comment>
<dbReference type="GO" id="GO:0005737">
    <property type="term" value="C:cytoplasm"/>
    <property type="evidence" value="ECO:0007669"/>
    <property type="project" value="TreeGrafter"/>
</dbReference>
<evidence type="ECO:0000256" key="14">
    <source>
        <dbReference type="SAM" id="MobiDB-lite"/>
    </source>
</evidence>
<comment type="cofactor">
    <cofactor evidence="1 13">
        <name>pyridoxal 5'-phosphate</name>
        <dbReference type="ChEBI" id="CHEBI:597326"/>
    </cofactor>
</comment>
<reference evidence="15" key="3">
    <citation type="submission" date="2025-09" db="UniProtKB">
        <authorList>
            <consortium name="Ensembl"/>
        </authorList>
    </citation>
    <scope>IDENTIFICATION</scope>
</reference>
<evidence type="ECO:0000256" key="9">
    <source>
        <dbReference type="ARBA" id="ARBA00023277"/>
    </source>
</evidence>
<dbReference type="PROSITE" id="PS00102">
    <property type="entry name" value="PHOSPHORYLASE"/>
    <property type="match status" value="1"/>
</dbReference>
<feature type="region of interest" description="Disordered" evidence="14">
    <location>
        <begin position="152"/>
        <end position="180"/>
    </location>
</feature>
<dbReference type="PANTHER" id="PTHR11468">
    <property type="entry name" value="GLYCOGEN PHOSPHORYLASE"/>
    <property type="match status" value="1"/>
</dbReference>
<evidence type="ECO:0000313" key="16">
    <source>
        <dbReference type="Proteomes" id="UP000007754"/>
    </source>
</evidence>
<dbReference type="SUPFAM" id="SSF53756">
    <property type="entry name" value="UDP-Glycosyltransferase/glycogen phosphorylase"/>
    <property type="match status" value="1"/>
</dbReference>
<dbReference type="Ensembl" id="ENSTGUT00000021154.1">
    <property type="protein sequence ID" value="ENSTGUP00000036025.1"/>
    <property type="gene ID" value="ENSTGUG00000024973.1"/>
</dbReference>
<accession>A0A674HNA5</accession>
<feature type="region of interest" description="Disordered" evidence="14">
    <location>
        <begin position="1067"/>
        <end position="1093"/>
    </location>
</feature>
<keyword evidence="3" id="KW-0021">Allosteric enzyme</keyword>
<keyword evidence="4" id="KW-0597">Phosphoprotein</keyword>
<dbReference type="InterPro" id="IPR000811">
    <property type="entry name" value="Glyco_trans_35"/>
</dbReference>
<dbReference type="GeneTree" id="ENSGT00950000183148"/>
<dbReference type="GO" id="GO:0008184">
    <property type="term" value="F:glycogen phosphorylase activity"/>
    <property type="evidence" value="ECO:0007669"/>
    <property type="project" value="InterPro"/>
</dbReference>
<proteinExistence type="inferred from homology"/>
<dbReference type="EC" id="2.4.1.1" evidence="13"/>
<dbReference type="PANTHER" id="PTHR11468:SF3">
    <property type="entry name" value="GLYCOGEN PHOSPHORYLASE, LIVER FORM"/>
    <property type="match status" value="1"/>
</dbReference>
<reference evidence="15 16" key="1">
    <citation type="journal article" date="2010" name="Nature">
        <title>The genome of a songbird.</title>
        <authorList>
            <person name="Warren W.C."/>
            <person name="Clayton D.F."/>
            <person name="Ellegren H."/>
            <person name="Arnold A.P."/>
            <person name="Hillier L.W."/>
            <person name="Kunstner A."/>
            <person name="Searle S."/>
            <person name="White S."/>
            <person name="Vilella A.J."/>
            <person name="Fairley S."/>
            <person name="Heger A."/>
            <person name="Kong L."/>
            <person name="Ponting C.P."/>
            <person name="Jarvis E.D."/>
            <person name="Mello C.V."/>
            <person name="Minx P."/>
            <person name="Lovell P."/>
            <person name="Velho T.A."/>
            <person name="Ferris M."/>
            <person name="Balakrishnan C.N."/>
            <person name="Sinha S."/>
            <person name="Blatti C."/>
            <person name="London S.E."/>
            <person name="Li Y."/>
            <person name="Lin Y.C."/>
            <person name="George J."/>
            <person name="Sweedler J."/>
            <person name="Southey B."/>
            <person name="Gunaratne P."/>
            <person name="Watson M."/>
            <person name="Nam K."/>
            <person name="Backstrom N."/>
            <person name="Smeds L."/>
            <person name="Nabholz B."/>
            <person name="Itoh Y."/>
            <person name="Whitney O."/>
            <person name="Pfenning A.R."/>
            <person name="Howard J."/>
            <person name="Volker M."/>
            <person name="Skinner B.M."/>
            <person name="Griffin D.K."/>
            <person name="Ye L."/>
            <person name="McLaren W.M."/>
            <person name="Flicek P."/>
            <person name="Quesada V."/>
            <person name="Velasco G."/>
            <person name="Lopez-Otin C."/>
            <person name="Puente X.S."/>
            <person name="Olender T."/>
            <person name="Lancet D."/>
            <person name="Smit A.F."/>
            <person name="Hubley R."/>
            <person name="Konkel M.K."/>
            <person name="Walker J.A."/>
            <person name="Batzer M.A."/>
            <person name="Gu W."/>
            <person name="Pollock D.D."/>
            <person name="Chen L."/>
            <person name="Cheng Z."/>
            <person name="Eichler E.E."/>
            <person name="Stapley J."/>
            <person name="Slate J."/>
            <person name="Ekblom R."/>
            <person name="Birkhead T."/>
            <person name="Burke T."/>
            <person name="Burt D."/>
            <person name="Scharff C."/>
            <person name="Adam I."/>
            <person name="Richard H."/>
            <person name="Sultan M."/>
            <person name="Soldatov A."/>
            <person name="Lehrach H."/>
            <person name="Edwards S.V."/>
            <person name="Yang S.P."/>
            <person name="Li X."/>
            <person name="Graves T."/>
            <person name="Fulton L."/>
            <person name="Nelson J."/>
            <person name="Chinwalla A."/>
            <person name="Hou S."/>
            <person name="Mardis E.R."/>
            <person name="Wilson R.K."/>
        </authorList>
    </citation>
    <scope>NUCLEOTIDE SEQUENCE [LARGE SCALE GENOMIC DNA]</scope>
</reference>
<evidence type="ECO:0000256" key="7">
    <source>
        <dbReference type="ARBA" id="ARBA00022679"/>
    </source>
</evidence>
<keyword evidence="16" id="KW-1185">Reference proteome</keyword>
<comment type="catalytic activity">
    <reaction evidence="10">
        <text>[(1-&gt;4)-alpha-D-glucosyl](n) + phosphate = [(1-&gt;4)-alpha-D-glucosyl](n-1) + alpha-D-glucose 1-phosphate</text>
        <dbReference type="Rhea" id="RHEA:41732"/>
        <dbReference type="Rhea" id="RHEA-COMP:9584"/>
        <dbReference type="Rhea" id="RHEA-COMP:9586"/>
        <dbReference type="ChEBI" id="CHEBI:15444"/>
        <dbReference type="ChEBI" id="CHEBI:43474"/>
        <dbReference type="ChEBI" id="CHEBI:58601"/>
        <dbReference type="EC" id="2.4.1.1"/>
    </reaction>
    <physiologicalReaction direction="left-to-right" evidence="10">
        <dbReference type="Rhea" id="RHEA:41733"/>
    </physiologicalReaction>
</comment>
<keyword evidence="9 13" id="KW-0119">Carbohydrate metabolism</keyword>
<evidence type="ECO:0000256" key="3">
    <source>
        <dbReference type="ARBA" id="ARBA00022533"/>
    </source>
</evidence>
<comment type="subunit">
    <text evidence="12">Homodimer; enzymatically active. Interacts with PPP1R3B; recruits the phosphatase PP1 which dephosphorylates and inactivates PYGL/glycogen phosphorylase.</text>
</comment>
<evidence type="ECO:0000256" key="12">
    <source>
        <dbReference type="ARBA" id="ARBA00046783"/>
    </source>
</evidence>
<dbReference type="CDD" id="cd04300">
    <property type="entry name" value="GT35_Glycogen_Phosphorylase"/>
    <property type="match status" value="1"/>
</dbReference>
<comment type="function">
    <text evidence="11 13">Allosteric enzyme that catalyzes the rate-limiting step in glycogen catabolism, the phosphorolytic cleavage of glycogen to produce glucose-1-phosphate, and plays a central role in maintaining cellular and organismal glucose homeostasis.</text>
</comment>
<evidence type="ECO:0000256" key="5">
    <source>
        <dbReference type="ARBA" id="ARBA00022600"/>
    </source>
</evidence>
<dbReference type="AlphaFoldDB" id="A0A674HNA5"/>
<dbReference type="FunFam" id="3.40.50.2000:FF:000153">
    <property type="entry name" value="Alpha-1,4 glucan phosphorylase"/>
    <property type="match status" value="2"/>
</dbReference>
<evidence type="ECO:0000256" key="1">
    <source>
        <dbReference type="ARBA" id="ARBA00001933"/>
    </source>
</evidence>
<organism evidence="15 16">
    <name type="scientific">Taeniopygia guttata</name>
    <name type="common">Zebra finch</name>
    <name type="synonym">Poephila guttata</name>
    <dbReference type="NCBI Taxonomy" id="59729"/>
    <lineage>
        <taxon>Eukaryota</taxon>
        <taxon>Metazoa</taxon>
        <taxon>Chordata</taxon>
        <taxon>Craniata</taxon>
        <taxon>Vertebrata</taxon>
        <taxon>Euteleostomi</taxon>
        <taxon>Archelosauria</taxon>
        <taxon>Archosauria</taxon>
        <taxon>Dinosauria</taxon>
        <taxon>Saurischia</taxon>
        <taxon>Theropoda</taxon>
        <taxon>Coelurosauria</taxon>
        <taxon>Aves</taxon>
        <taxon>Neognathae</taxon>
        <taxon>Neoaves</taxon>
        <taxon>Telluraves</taxon>
        <taxon>Australaves</taxon>
        <taxon>Passeriformes</taxon>
        <taxon>Passeroidea</taxon>
        <taxon>Estrildidae</taxon>
        <taxon>Estrildinae</taxon>
        <taxon>Taeniopygia</taxon>
    </lineage>
</organism>
<evidence type="ECO:0000256" key="6">
    <source>
        <dbReference type="ARBA" id="ARBA00022676"/>
    </source>
</evidence>
<dbReference type="Pfam" id="PF00343">
    <property type="entry name" value="Phosphorylase"/>
    <property type="match status" value="2"/>
</dbReference>
<evidence type="ECO:0000256" key="13">
    <source>
        <dbReference type="RuleBase" id="RU000587"/>
    </source>
</evidence>
<dbReference type="Proteomes" id="UP000007754">
    <property type="component" value="Chromosome 5"/>
</dbReference>
<evidence type="ECO:0000313" key="15">
    <source>
        <dbReference type="Ensembl" id="ENSTGUP00000036025.1"/>
    </source>
</evidence>
<protein>
    <recommendedName>
        <fullName evidence="13">Alpha-1,4 glucan phosphorylase</fullName>
        <ecNumber evidence="13">2.4.1.1</ecNumber>
    </recommendedName>
</protein>
<evidence type="ECO:0000256" key="10">
    <source>
        <dbReference type="ARBA" id="ARBA00036074"/>
    </source>
</evidence>
<name>A0A674HNA5_TAEGU</name>